<comment type="similarity">
    <text evidence="2 8">Belongs to the DHHC palmitoyltransferase family.</text>
</comment>
<evidence type="ECO:0000259" key="9">
    <source>
        <dbReference type="Pfam" id="PF01529"/>
    </source>
</evidence>
<name>A0ABM3QRY3_SPIOL</name>
<evidence type="ECO:0000256" key="6">
    <source>
        <dbReference type="ARBA" id="ARBA00023136"/>
    </source>
</evidence>
<accession>A0ABM3QRY3</accession>
<evidence type="ECO:0000256" key="5">
    <source>
        <dbReference type="ARBA" id="ARBA00022989"/>
    </source>
</evidence>
<dbReference type="InterPro" id="IPR039859">
    <property type="entry name" value="PFA4/ZDH16/20/ERF2-like"/>
</dbReference>
<comment type="catalytic activity">
    <reaction evidence="8">
        <text>L-cysteinyl-[protein] + hexadecanoyl-CoA = S-hexadecanoyl-L-cysteinyl-[protein] + CoA</text>
        <dbReference type="Rhea" id="RHEA:36683"/>
        <dbReference type="Rhea" id="RHEA-COMP:10131"/>
        <dbReference type="Rhea" id="RHEA-COMP:11032"/>
        <dbReference type="ChEBI" id="CHEBI:29950"/>
        <dbReference type="ChEBI" id="CHEBI:57287"/>
        <dbReference type="ChEBI" id="CHEBI:57379"/>
        <dbReference type="ChEBI" id="CHEBI:74151"/>
        <dbReference type="EC" id="2.3.1.225"/>
    </reaction>
</comment>
<comment type="domain">
    <text evidence="8">The DHHC domain is required for palmitoyltransferase activity.</text>
</comment>
<evidence type="ECO:0000256" key="3">
    <source>
        <dbReference type="ARBA" id="ARBA00022679"/>
    </source>
</evidence>
<evidence type="ECO:0000256" key="4">
    <source>
        <dbReference type="ARBA" id="ARBA00022692"/>
    </source>
</evidence>
<feature type="transmembrane region" description="Helical" evidence="8">
    <location>
        <begin position="43"/>
        <end position="65"/>
    </location>
</feature>
<keyword evidence="5 8" id="KW-1133">Transmembrane helix</keyword>
<sequence length="292" mass="32768">MSKKKCKVTLPVAMVVSAICYIYYATIFVFIDRWFGLFSSPGLMNAAVFTAIATICTFTYAIAIVRDPGRVPSSFTPDIEDSHNSIQEVKRKGITWSDSKSGDLRYCQKCSHYKPPRAHHCRVCKRCVLRMDHHCIWINNCVGHTNYKAFFVFVLYAVIACIHSGVLLLGSIVSDTVKDEQQNEGSSRTVYVVSCLLIFPLTIALGVLLGWHIYLTLRNKTTIEYYEGVRAMWLAEKGGEVYIHPYDLGAFDNLTSVLGPNVLRWICPTSGHIGSGLRFPTAYDKLTEPSSE</sequence>
<dbReference type="EC" id="2.3.1.225" evidence="8"/>
<reference evidence="11" key="2">
    <citation type="submission" date="2025-08" db="UniProtKB">
        <authorList>
            <consortium name="RefSeq"/>
        </authorList>
    </citation>
    <scope>IDENTIFICATION</scope>
    <source>
        <tissue evidence="11">Leaf</tissue>
    </source>
</reference>
<dbReference type="PANTHER" id="PTHR12246">
    <property type="entry name" value="PALMITOYLTRANSFERASE ZDHHC16"/>
    <property type="match status" value="1"/>
</dbReference>
<keyword evidence="4 8" id="KW-0812">Transmembrane</keyword>
<evidence type="ECO:0000313" key="10">
    <source>
        <dbReference type="Proteomes" id="UP000813463"/>
    </source>
</evidence>
<keyword evidence="6 8" id="KW-0472">Membrane</keyword>
<evidence type="ECO:0000256" key="8">
    <source>
        <dbReference type="RuleBase" id="RU079119"/>
    </source>
</evidence>
<keyword evidence="10" id="KW-1185">Reference proteome</keyword>
<evidence type="ECO:0000313" key="11">
    <source>
        <dbReference type="RefSeq" id="XP_056686121.1"/>
    </source>
</evidence>
<dbReference type="RefSeq" id="XP_056686121.1">
    <property type="nucleotide sequence ID" value="XM_056830143.1"/>
</dbReference>
<dbReference type="PROSITE" id="PS50216">
    <property type="entry name" value="DHHC"/>
    <property type="match status" value="1"/>
</dbReference>
<dbReference type="Pfam" id="PF01529">
    <property type="entry name" value="DHHC"/>
    <property type="match status" value="1"/>
</dbReference>
<feature type="transmembrane region" description="Helical" evidence="8">
    <location>
        <begin position="12"/>
        <end position="31"/>
    </location>
</feature>
<evidence type="ECO:0000256" key="1">
    <source>
        <dbReference type="ARBA" id="ARBA00004127"/>
    </source>
</evidence>
<comment type="subcellular location">
    <subcellularLocation>
        <location evidence="1">Endomembrane system</location>
        <topology evidence="1">Multi-pass membrane protein</topology>
    </subcellularLocation>
</comment>
<evidence type="ECO:0000256" key="2">
    <source>
        <dbReference type="ARBA" id="ARBA00008574"/>
    </source>
</evidence>
<organism evidence="10 11">
    <name type="scientific">Spinacia oleracea</name>
    <name type="common">Spinach</name>
    <dbReference type="NCBI Taxonomy" id="3562"/>
    <lineage>
        <taxon>Eukaryota</taxon>
        <taxon>Viridiplantae</taxon>
        <taxon>Streptophyta</taxon>
        <taxon>Embryophyta</taxon>
        <taxon>Tracheophyta</taxon>
        <taxon>Spermatophyta</taxon>
        <taxon>Magnoliopsida</taxon>
        <taxon>eudicotyledons</taxon>
        <taxon>Gunneridae</taxon>
        <taxon>Pentapetalae</taxon>
        <taxon>Caryophyllales</taxon>
        <taxon>Chenopodiaceae</taxon>
        <taxon>Chenopodioideae</taxon>
        <taxon>Anserineae</taxon>
        <taxon>Spinacia</taxon>
    </lineage>
</organism>
<proteinExistence type="inferred from homology"/>
<dbReference type="GeneID" id="110796224"/>
<evidence type="ECO:0000256" key="7">
    <source>
        <dbReference type="ARBA" id="ARBA00023315"/>
    </source>
</evidence>
<reference evidence="10" key="1">
    <citation type="journal article" date="2021" name="Nat. Commun.">
        <title>Genomic analyses provide insights into spinach domestication and the genetic basis of agronomic traits.</title>
        <authorList>
            <person name="Cai X."/>
            <person name="Sun X."/>
            <person name="Xu C."/>
            <person name="Sun H."/>
            <person name="Wang X."/>
            <person name="Ge C."/>
            <person name="Zhang Z."/>
            <person name="Wang Q."/>
            <person name="Fei Z."/>
            <person name="Jiao C."/>
            <person name="Wang Q."/>
        </authorList>
    </citation>
    <scope>NUCLEOTIDE SEQUENCE [LARGE SCALE GENOMIC DNA]</scope>
    <source>
        <strain evidence="10">cv. Varoflay</strain>
    </source>
</reference>
<feature type="transmembrane region" description="Helical" evidence="8">
    <location>
        <begin position="149"/>
        <end position="170"/>
    </location>
</feature>
<feature type="domain" description="Palmitoyltransferase DHHC" evidence="9">
    <location>
        <begin position="102"/>
        <end position="227"/>
    </location>
</feature>
<gene>
    <name evidence="11" type="primary">LOC110796224</name>
</gene>
<keyword evidence="7 8" id="KW-0012">Acyltransferase</keyword>
<dbReference type="InterPro" id="IPR001594">
    <property type="entry name" value="Palmitoyltrfase_DHHC"/>
</dbReference>
<keyword evidence="3 8" id="KW-0808">Transferase</keyword>
<protein>
    <recommendedName>
        <fullName evidence="8">S-acyltransferase</fullName>
        <ecNumber evidence="8">2.3.1.225</ecNumber>
    </recommendedName>
    <alternativeName>
        <fullName evidence="8">Palmitoyltransferase</fullName>
    </alternativeName>
</protein>
<dbReference type="Proteomes" id="UP000813463">
    <property type="component" value="Chromosome 5"/>
</dbReference>
<feature type="transmembrane region" description="Helical" evidence="8">
    <location>
        <begin position="190"/>
        <end position="211"/>
    </location>
</feature>